<dbReference type="Gene3D" id="3.40.140.10">
    <property type="entry name" value="Cytidine Deaminase, domain 2"/>
    <property type="match status" value="1"/>
</dbReference>
<evidence type="ECO:0000256" key="11">
    <source>
        <dbReference type="ARBA" id="ARBA00049558"/>
    </source>
</evidence>
<dbReference type="InterPro" id="IPR050202">
    <property type="entry name" value="Cyt/Deoxycyt_deaminase"/>
</dbReference>
<evidence type="ECO:0000256" key="7">
    <source>
        <dbReference type="ARBA" id="ARBA00022801"/>
    </source>
</evidence>
<dbReference type="NCBIfam" id="TIGR01354">
    <property type="entry name" value="cyt_deam_tetra"/>
    <property type="match status" value="1"/>
</dbReference>
<evidence type="ECO:0000256" key="13">
    <source>
        <dbReference type="PIRSR" id="PIRSR606262-3"/>
    </source>
</evidence>
<dbReference type="GO" id="GO:0004126">
    <property type="term" value="F:cytidine deaminase activity"/>
    <property type="evidence" value="ECO:0007669"/>
    <property type="project" value="UniProtKB-UniRule"/>
</dbReference>
<name>K2PLH3_9LACT</name>
<evidence type="ECO:0000256" key="10">
    <source>
        <dbReference type="ARBA" id="ARBA00049252"/>
    </source>
</evidence>
<dbReference type="RefSeq" id="WP_004260279.1">
    <property type="nucleotide sequence ID" value="NZ_AMQS01000023.1"/>
</dbReference>
<dbReference type="Proteomes" id="UP000006787">
    <property type="component" value="Unassembled WGS sequence"/>
</dbReference>
<dbReference type="AlphaFoldDB" id="K2PLH3"/>
<organism evidence="16 17">
    <name type="scientific">Lactococcus garvieae DCC43</name>
    <dbReference type="NCBI Taxonomy" id="1231377"/>
    <lineage>
        <taxon>Bacteria</taxon>
        <taxon>Bacillati</taxon>
        <taxon>Bacillota</taxon>
        <taxon>Bacilli</taxon>
        <taxon>Lactobacillales</taxon>
        <taxon>Streptococcaceae</taxon>
        <taxon>Lactococcus</taxon>
    </lineage>
</organism>
<evidence type="ECO:0000313" key="17">
    <source>
        <dbReference type="Proteomes" id="UP000006787"/>
    </source>
</evidence>
<feature type="binding site" evidence="13">
    <location>
        <position position="87"/>
    </location>
    <ligand>
        <name>Zn(2+)</name>
        <dbReference type="ChEBI" id="CHEBI:29105"/>
        <note>catalytic</note>
    </ligand>
</feature>
<evidence type="ECO:0000256" key="5">
    <source>
        <dbReference type="ARBA" id="ARBA00018266"/>
    </source>
</evidence>
<evidence type="ECO:0000256" key="9">
    <source>
        <dbReference type="ARBA" id="ARBA00032005"/>
    </source>
</evidence>
<dbReference type="EC" id="3.5.4.5" evidence="4 14"/>
<dbReference type="InterPro" id="IPR002125">
    <property type="entry name" value="CMP_dCMP_dom"/>
</dbReference>
<dbReference type="InterPro" id="IPR006262">
    <property type="entry name" value="Cyt_deam_tetra"/>
</dbReference>
<dbReference type="SUPFAM" id="SSF53927">
    <property type="entry name" value="Cytidine deaminase-like"/>
    <property type="match status" value="1"/>
</dbReference>
<reference evidence="16 17" key="1">
    <citation type="journal article" date="2012" name="J. Bacteriol.">
        <title>Genome Sequence of the Bacteriocin-Producing Strain Lactococcus garvieae DCC43.</title>
        <authorList>
            <person name="Gabrielsen C."/>
            <person name="Brede D.A."/>
            <person name="Hernandez P.E."/>
            <person name="Nes I.F."/>
            <person name="Diep D.B."/>
        </authorList>
    </citation>
    <scope>NUCLEOTIDE SEQUENCE [LARGE SCALE GENOMIC DNA]</scope>
    <source>
        <strain evidence="16 17">DCC43</strain>
    </source>
</reference>
<evidence type="ECO:0000256" key="2">
    <source>
        <dbReference type="ARBA" id="ARBA00003949"/>
    </source>
</evidence>
<evidence type="ECO:0000256" key="6">
    <source>
        <dbReference type="ARBA" id="ARBA00022723"/>
    </source>
</evidence>
<evidence type="ECO:0000256" key="12">
    <source>
        <dbReference type="PIRSR" id="PIRSR606262-1"/>
    </source>
</evidence>
<protein>
    <recommendedName>
        <fullName evidence="5 14">Cytidine deaminase</fullName>
        <ecNumber evidence="4 14">3.5.4.5</ecNumber>
    </recommendedName>
    <alternativeName>
        <fullName evidence="9 14">Cytidine aminohydrolase</fullName>
    </alternativeName>
</protein>
<dbReference type="InterPro" id="IPR016192">
    <property type="entry name" value="APOBEC/CMP_deaminase_Zn-bd"/>
</dbReference>
<dbReference type="Pfam" id="PF00383">
    <property type="entry name" value="dCMP_cyt_deam_1"/>
    <property type="match status" value="1"/>
</dbReference>
<feature type="active site" description="Proton donor" evidence="12">
    <location>
        <position position="56"/>
    </location>
</feature>
<evidence type="ECO:0000259" key="15">
    <source>
        <dbReference type="PROSITE" id="PS51747"/>
    </source>
</evidence>
<comment type="catalytic activity">
    <reaction evidence="10 14">
        <text>2'-deoxycytidine + H2O + H(+) = 2'-deoxyuridine + NH4(+)</text>
        <dbReference type="Rhea" id="RHEA:13433"/>
        <dbReference type="ChEBI" id="CHEBI:15377"/>
        <dbReference type="ChEBI" id="CHEBI:15378"/>
        <dbReference type="ChEBI" id="CHEBI:15698"/>
        <dbReference type="ChEBI" id="CHEBI:16450"/>
        <dbReference type="ChEBI" id="CHEBI:28938"/>
        <dbReference type="EC" id="3.5.4.5"/>
    </reaction>
</comment>
<evidence type="ECO:0000256" key="8">
    <source>
        <dbReference type="ARBA" id="ARBA00022833"/>
    </source>
</evidence>
<keyword evidence="6 13" id="KW-0479">Metal-binding</keyword>
<dbReference type="GO" id="GO:0008270">
    <property type="term" value="F:zinc ion binding"/>
    <property type="evidence" value="ECO:0007669"/>
    <property type="project" value="UniProtKB-UniRule"/>
</dbReference>
<evidence type="ECO:0000256" key="14">
    <source>
        <dbReference type="RuleBase" id="RU364006"/>
    </source>
</evidence>
<proteinExistence type="inferred from homology"/>
<evidence type="ECO:0000256" key="3">
    <source>
        <dbReference type="ARBA" id="ARBA00006576"/>
    </source>
</evidence>
<comment type="function">
    <text evidence="2 14">This enzyme scavenges exogenous and endogenous cytidine and 2'-deoxycytidine for UMP synthesis.</text>
</comment>
<dbReference type="GO" id="GO:0055086">
    <property type="term" value="P:nucleobase-containing small molecule metabolic process"/>
    <property type="evidence" value="ECO:0007669"/>
    <property type="project" value="UniProtKB-ARBA"/>
</dbReference>
<evidence type="ECO:0000256" key="4">
    <source>
        <dbReference type="ARBA" id="ARBA00012783"/>
    </source>
</evidence>
<feature type="domain" description="CMP/dCMP-type deaminase" evidence="15">
    <location>
        <begin position="2"/>
        <end position="129"/>
    </location>
</feature>
<dbReference type="CDD" id="cd01283">
    <property type="entry name" value="cytidine_deaminase"/>
    <property type="match status" value="1"/>
</dbReference>
<dbReference type="NCBIfam" id="NF004064">
    <property type="entry name" value="PRK05578.1"/>
    <property type="match status" value="1"/>
</dbReference>
<gene>
    <name evidence="16" type="ORF">C426_1517</name>
</gene>
<comment type="caution">
    <text evidence="16">The sequence shown here is derived from an EMBL/GenBank/DDBJ whole genome shotgun (WGS) entry which is preliminary data.</text>
</comment>
<sequence>MPATKELIEAAREASTHAYVPYSKFPVGAALVTTDGKVYKGCNIENASFGLSNCAERTAIFKAVSEDQLQFSSLYIYGETSAPISPCGACRQVVSEFCDADMPVYLLSQTGEVKETSVGQLLPYSFKELE</sequence>
<dbReference type="InterPro" id="IPR016193">
    <property type="entry name" value="Cytidine_deaminase-like"/>
</dbReference>
<comment type="similarity">
    <text evidence="3 14">Belongs to the cytidine and deoxycytidylate deaminase family.</text>
</comment>
<accession>K2PLH3</accession>
<dbReference type="PANTHER" id="PTHR11644">
    <property type="entry name" value="CYTIDINE DEAMINASE"/>
    <property type="match status" value="1"/>
</dbReference>
<keyword evidence="7 14" id="KW-0378">Hydrolase</keyword>
<dbReference type="PATRIC" id="fig|1231377.3.peg.1510"/>
<dbReference type="GO" id="GO:0042802">
    <property type="term" value="F:identical protein binding"/>
    <property type="evidence" value="ECO:0007669"/>
    <property type="project" value="UniProtKB-ARBA"/>
</dbReference>
<comment type="catalytic activity">
    <reaction evidence="11 14">
        <text>cytidine + H2O + H(+) = uridine + NH4(+)</text>
        <dbReference type="Rhea" id="RHEA:16069"/>
        <dbReference type="ChEBI" id="CHEBI:15377"/>
        <dbReference type="ChEBI" id="CHEBI:15378"/>
        <dbReference type="ChEBI" id="CHEBI:16704"/>
        <dbReference type="ChEBI" id="CHEBI:17562"/>
        <dbReference type="ChEBI" id="CHEBI:28938"/>
        <dbReference type="EC" id="3.5.4.5"/>
    </reaction>
</comment>
<keyword evidence="8 13" id="KW-0862">Zinc</keyword>
<feature type="binding site" evidence="13">
    <location>
        <position position="90"/>
    </location>
    <ligand>
        <name>Zn(2+)</name>
        <dbReference type="ChEBI" id="CHEBI:29105"/>
        <note>catalytic</note>
    </ligand>
</feature>
<dbReference type="GO" id="GO:0005829">
    <property type="term" value="C:cytosol"/>
    <property type="evidence" value="ECO:0007669"/>
    <property type="project" value="TreeGrafter"/>
</dbReference>
<feature type="binding site" evidence="13">
    <location>
        <position position="54"/>
    </location>
    <ligand>
        <name>Zn(2+)</name>
        <dbReference type="ChEBI" id="CHEBI:29105"/>
        <note>catalytic</note>
    </ligand>
</feature>
<dbReference type="GO" id="GO:0072527">
    <property type="term" value="P:pyrimidine-containing compound metabolic process"/>
    <property type="evidence" value="ECO:0007669"/>
    <property type="project" value="UniProtKB-ARBA"/>
</dbReference>
<dbReference type="PROSITE" id="PS00903">
    <property type="entry name" value="CYT_DCMP_DEAMINASES_1"/>
    <property type="match status" value="1"/>
</dbReference>
<dbReference type="PANTHER" id="PTHR11644:SF2">
    <property type="entry name" value="CYTIDINE DEAMINASE"/>
    <property type="match status" value="1"/>
</dbReference>
<comment type="cofactor">
    <cofactor evidence="1 13 14">
        <name>Zn(2+)</name>
        <dbReference type="ChEBI" id="CHEBI:29105"/>
    </cofactor>
</comment>
<dbReference type="EMBL" id="AMQS01000023">
    <property type="protein sequence ID" value="EKF51074.1"/>
    <property type="molecule type" value="Genomic_DNA"/>
</dbReference>
<dbReference type="FunFam" id="3.40.140.10:FF:000008">
    <property type="entry name" value="Cytidine deaminase"/>
    <property type="match status" value="1"/>
</dbReference>
<evidence type="ECO:0000256" key="1">
    <source>
        <dbReference type="ARBA" id="ARBA00001947"/>
    </source>
</evidence>
<dbReference type="eggNOG" id="COG0295">
    <property type="taxonomic scope" value="Bacteria"/>
</dbReference>
<dbReference type="PROSITE" id="PS51747">
    <property type="entry name" value="CYT_DCMP_DEAMINASES_2"/>
    <property type="match status" value="1"/>
</dbReference>
<evidence type="ECO:0000313" key="16">
    <source>
        <dbReference type="EMBL" id="EKF51074.1"/>
    </source>
</evidence>